<feature type="domain" description="Transglutaminase-like" evidence="1">
    <location>
        <begin position="153"/>
        <end position="213"/>
    </location>
</feature>
<dbReference type="PANTHER" id="PTHR33490">
    <property type="entry name" value="BLR5614 PROTEIN-RELATED"/>
    <property type="match status" value="1"/>
</dbReference>
<dbReference type="GO" id="GO:0006508">
    <property type="term" value="P:proteolysis"/>
    <property type="evidence" value="ECO:0007669"/>
    <property type="project" value="UniProtKB-KW"/>
</dbReference>
<organism evidence="2 3">
    <name type="scientific">Compostimonas suwonensis</name>
    <dbReference type="NCBI Taxonomy" id="1048394"/>
    <lineage>
        <taxon>Bacteria</taxon>
        <taxon>Bacillati</taxon>
        <taxon>Actinomycetota</taxon>
        <taxon>Actinomycetes</taxon>
        <taxon>Micrococcales</taxon>
        <taxon>Microbacteriaceae</taxon>
        <taxon>Compostimonas</taxon>
    </lineage>
</organism>
<dbReference type="InterPro" id="IPR038765">
    <property type="entry name" value="Papain-like_cys_pep_sf"/>
</dbReference>
<protein>
    <submittedName>
        <fullName evidence="2">Transglutaminase-like putative cysteine protease</fullName>
    </submittedName>
</protein>
<dbReference type="GO" id="GO:0008233">
    <property type="term" value="F:peptidase activity"/>
    <property type="evidence" value="ECO:0007669"/>
    <property type="project" value="UniProtKB-KW"/>
</dbReference>
<keyword evidence="3" id="KW-1185">Reference proteome</keyword>
<dbReference type="SUPFAM" id="SSF54001">
    <property type="entry name" value="Cysteine proteinases"/>
    <property type="match status" value="1"/>
</dbReference>
<proteinExistence type="predicted"/>
<dbReference type="Proteomes" id="UP000230161">
    <property type="component" value="Unassembled WGS sequence"/>
</dbReference>
<accession>A0A2M9BUI5</accession>
<gene>
    <name evidence="2" type="ORF">CLV54_2555</name>
</gene>
<dbReference type="PANTHER" id="PTHR33490:SF12">
    <property type="entry name" value="BLL5557 PROTEIN"/>
    <property type="match status" value="1"/>
</dbReference>
<dbReference type="AlphaFoldDB" id="A0A2M9BUI5"/>
<keyword evidence="2" id="KW-0645">Protease</keyword>
<sequence length="265" mass="28193">MRTVSCRLDLLLESSAELILSIAVRRDEGVVAERIEVTDGERPIAWRELVTANGSRLQLLDAGAGRVRVAYEATVGGTAEHTARQVGDAAELELLEYLRPSRYCESDLLLPTAAAEFAGVTGPPLLLAVGEWVHARLAYESGSTGSTDGAADVLLARRGVCRDFAHLTIALLRALDVPARYLSVYAPGLSPMDFHAVAEAYVDGAWHVVDSTRLAPRQSLVRIATGRDAADAAFLTHQGGALTLVGLEVMATVAGELPRDDHGTA</sequence>
<evidence type="ECO:0000259" key="1">
    <source>
        <dbReference type="SMART" id="SM00460"/>
    </source>
</evidence>
<dbReference type="Gene3D" id="3.10.620.30">
    <property type="match status" value="1"/>
</dbReference>
<reference evidence="2 3" key="1">
    <citation type="submission" date="2017-11" db="EMBL/GenBank/DDBJ databases">
        <title>Genomic Encyclopedia of Archaeal and Bacterial Type Strains, Phase II (KMG-II): From Individual Species to Whole Genera.</title>
        <authorList>
            <person name="Goeker M."/>
        </authorList>
    </citation>
    <scope>NUCLEOTIDE SEQUENCE [LARGE SCALE GENOMIC DNA]</scope>
    <source>
        <strain evidence="2 3">DSM 25625</strain>
    </source>
</reference>
<dbReference type="EMBL" id="PGFB01000004">
    <property type="protein sequence ID" value="PJJ61609.1"/>
    <property type="molecule type" value="Genomic_DNA"/>
</dbReference>
<evidence type="ECO:0000313" key="2">
    <source>
        <dbReference type="EMBL" id="PJJ61609.1"/>
    </source>
</evidence>
<dbReference type="SMART" id="SM00460">
    <property type="entry name" value="TGc"/>
    <property type="match status" value="1"/>
</dbReference>
<dbReference type="Gene3D" id="2.60.40.2250">
    <property type="match status" value="1"/>
</dbReference>
<name>A0A2M9BUI5_9MICO</name>
<dbReference type="Pfam" id="PF01841">
    <property type="entry name" value="Transglut_core"/>
    <property type="match status" value="1"/>
</dbReference>
<comment type="caution">
    <text evidence="2">The sequence shown here is derived from an EMBL/GenBank/DDBJ whole genome shotgun (WGS) entry which is preliminary data.</text>
</comment>
<keyword evidence="2" id="KW-0378">Hydrolase</keyword>
<dbReference type="InterPro" id="IPR002931">
    <property type="entry name" value="Transglutaminase-like"/>
</dbReference>
<evidence type="ECO:0000313" key="3">
    <source>
        <dbReference type="Proteomes" id="UP000230161"/>
    </source>
</evidence>